<feature type="compositionally biased region" description="Polar residues" evidence="1">
    <location>
        <begin position="81"/>
        <end position="95"/>
    </location>
</feature>
<dbReference type="Pfam" id="PF00359">
    <property type="entry name" value="PTS_EIIA_2"/>
    <property type="match status" value="2"/>
</dbReference>
<feature type="region of interest" description="Disordered" evidence="1">
    <location>
        <begin position="72"/>
        <end position="96"/>
    </location>
</feature>
<dbReference type="GO" id="GO:0030295">
    <property type="term" value="F:protein kinase activator activity"/>
    <property type="evidence" value="ECO:0007669"/>
    <property type="project" value="TreeGrafter"/>
</dbReference>
<evidence type="ECO:0000313" key="3">
    <source>
        <dbReference type="EMBL" id="VAW65439.1"/>
    </source>
</evidence>
<dbReference type="InterPro" id="IPR051541">
    <property type="entry name" value="PTS_SugarTrans_NitroReg"/>
</dbReference>
<dbReference type="SUPFAM" id="SSF55804">
    <property type="entry name" value="Phoshotransferase/anion transport protein"/>
    <property type="match status" value="1"/>
</dbReference>
<dbReference type="Gene3D" id="3.40.930.10">
    <property type="entry name" value="Mannitol-specific EII, Chain A"/>
    <property type="match status" value="1"/>
</dbReference>
<evidence type="ECO:0000259" key="2">
    <source>
        <dbReference type="PROSITE" id="PS51094"/>
    </source>
</evidence>
<dbReference type="InterPro" id="IPR016152">
    <property type="entry name" value="PTrfase/Anion_transptr"/>
</dbReference>
<dbReference type="AlphaFoldDB" id="A0A3B0XU79"/>
<sequence length="181" mass="20100">MNINQLIAPERVRCLSGISSKKRTLESLSHLLGSGATGIDPTEIFHQLIERERLGSTGLGRGVALPHARLSAHQEHHENNPDITSDASPEKNTPGDSKVTLGSFIKLDQGIDFDSTDRQPTDLLFGLLVPEEYTDEHLQVLAALATMFSDSRFCEQLRHCKTDDALYTQLTQWVQTHEKPS</sequence>
<dbReference type="CDD" id="cd00211">
    <property type="entry name" value="PTS_IIA_fru"/>
    <property type="match status" value="1"/>
</dbReference>
<organism evidence="3">
    <name type="scientific">hydrothermal vent metagenome</name>
    <dbReference type="NCBI Taxonomy" id="652676"/>
    <lineage>
        <taxon>unclassified sequences</taxon>
        <taxon>metagenomes</taxon>
        <taxon>ecological metagenomes</taxon>
    </lineage>
</organism>
<dbReference type="PROSITE" id="PS51094">
    <property type="entry name" value="PTS_EIIA_TYPE_2"/>
    <property type="match status" value="1"/>
</dbReference>
<dbReference type="PANTHER" id="PTHR47738:SF1">
    <property type="entry name" value="NITROGEN REGULATORY PROTEIN"/>
    <property type="match status" value="1"/>
</dbReference>
<dbReference type="PROSITE" id="PS00372">
    <property type="entry name" value="PTS_EIIA_TYPE_2_HIS"/>
    <property type="match status" value="1"/>
</dbReference>
<protein>
    <submittedName>
        <fullName evidence="3">PTS IIA-like nitrogen-regulatory protein PtsN</fullName>
    </submittedName>
</protein>
<accession>A0A3B0XU79</accession>
<gene>
    <name evidence="3" type="ORF">MNBD_GAMMA11-2362</name>
</gene>
<feature type="domain" description="PTS EIIA type-2" evidence="2">
    <location>
        <begin position="5"/>
        <end position="173"/>
    </location>
</feature>
<dbReference type="InterPro" id="IPR002178">
    <property type="entry name" value="PTS_EIIA_type-2_dom"/>
</dbReference>
<name>A0A3B0XU79_9ZZZZ</name>
<reference evidence="3" key="1">
    <citation type="submission" date="2018-06" db="EMBL/GenBank/DDBJ databases">
        <authorList>
            <person name="Zhirakovskaya E."/>
        </authorList>
    </citation>
    <scope>NUCLEOTIDE SEQUENCE</scope>
</reference>
<dbReference type="PANTHER" id="PTHR47738">
    <property type="entry name" value="PTS SYSTEM FRUCTOSE-LIKE EIIA COMPONENT-RELATED"/>
    <property type="match status" value="1"/>
</dbReference>
<evidence type="ECO:0000256" key="1">
    <source>
        <dbReference type="SAM" id="MobiDB-lite"/>
    </source>
</evidence>
<proteinExistence type="predicted"/>
<dbReference type="EMBL" id="UOFG01000249">
    <property type="protein sequence ID" value="VAW65439.1"/>
    <property type="molecule type" value="Genomic_DNA"/>
</dbReference>